<name>A0ABW3CWN8_9FLAO</name>
<dbReference type="Proteomes" id="UP001596978">
    <property type="component" value="Unassembled WGS sequence"/>
</dbReference>
<dbReference type="EMBL" id="JBHTJH010000004">
    <property type="protein sequence ID" value="MFD0861570.1"/>
    <property type="molecule type" value="Genomic_DNA"/>
</dbReference>
<accession>A0ABW3CWN8</accession>
<reference evidence="2" key="1">
    <citation type="journal article" date="2019" name="Int. J. Syst. Evol. Microbiol.">
        <title>The Global Catalogue of Microorganisms (GCM) 10K type strain sequencing project: providing services to taxonomists for standard genome sequencing and annotation.</title>
        <authorList>
            <consortium name="The Broad Institute Genomics Platform"/>
            <consortium name="The Broad Institute Genome Sequencing Center for Infectious Disease"/>
            <person name="Wu L."/>
            <person name="Ma J."/>
        </authorList>
    </citation>
    <scope>NUCLEOTIDE SEQUENCE [LARGE SCALE GENOMIC DNA]</scope>
    <source>
        <strain evidence="2">CCUG 62952</strain>
    </source>
</reference>
<comment type="caution">
    <text evidence="1">The sequence shown here is derived from an EMBL/GenBank/DDBJ whole genome shotgun (WGS) entry which is preliminary data.</text>
</comment>
<gene>
    <name evidence="1" type="ORF">ACFQ1M_05085</name>
</gene>
<evidence type="ECO:0000313" key="1">
    <source>
        <dbReference type="EMBL" id="MFD0861570.1"/>
    </source>
</evidence>
<organism evidence="1 2">
    <name type="scientific">Sungkyunkwania multivorans</name>
    <dbReference type="NCBI Taxonomy" id="1173618"/>
    <lineage>
        <taxon>Bacteria</taxon>
        <taxon>Pseudomonadati</taxon>
        <taxon>Bacteroidota</taxon>
        <taxon>Flavobacteriia</taxon>
        <taxon>Flavobacteriales</taxon>
        <taxon>Flavobacteriaceae</taxon>
        <taxon>Sungkyunkwania</taxon>
    </lineage>
</organism>
<keyword evidence="2" id="KW-1185">Reference proteome</keyword>
<evidence type="ECO:0008006" key="3">
    <source>
        <dbReference type="Google" id="ProtNLM"/>
    </source>
</evidence>
<sequence>MKVTRQNSIIFLLIGTALLGFLWSRAYFFKQDTINITDQEPAYMLHAEKIISSIDNESLHFLEAEAIVEIEGIIKEVNYTNDRVTIFLRADKEEAPFVICDMQQGQKERVEKLHPGDTIRLKGMFKGYLKDAIFLNCVISEKNYE</sequence>
<dbReference type="RefSeq" id="WP_386404835.1">
    <property type="nucleotide sequence ID" value="NZ_JBHTJH010000004.1"/>
</dbReference>
<protein>
    <recommendedName>
        <fullName evidence="3">tRNA_anti-like</fullName>
    </recommendedName>
</protein>
<evidence type="ECO:0000313" key="2">
    <source>
        <dbReference type="Proteomes" id="UP001596978"/>
    </source>
</evidence>
<dbReference type="InterPro" id="IPR024422">
    <property type="entry name" value="Protein_unknown_function_OB"/>
</dbReference>
<dbReference type="Pfam" id="PF12869">
    <property type="entry name" value="tRNA_anti-like"/>
    <property type="match status" value="1"/>
</dbReference>
<proteinExistence type="predicted"/>